<dbReference type="EMBL" id="LR999456">
    <property type="protein sequence ID" value="CAE6097661.1"/>
    <property type="molecule type" value="Genomic_DNA"/>
</dbReference>
<reference evidence="6" key="1">
    <citation type="submission" date="2021-01" db="EMBL/GenBank/DDBJ databases">
        <authorList>
            <person name="Bezrukov I."/>
        </authorList>
    </citation>
    <scope>NUCLEOTIDE SEQUENCE</scope>
</reference>
<dbReference type="Proteomes" id="UP000682877">
    <property type="component" value="Chromosome 6"/>
</dbReference>
<dbReference type="GO" id="GO:0016592">
    <property type="term" value="C:mediator complex"/>
    <property type="evidence" value="ECO:0007669"/>
    <property type="project" value="InterPro"/>
</dbReference>
<protein>
    <recommendedName>
        <fullName evidence="8">Mediator of RNA polymerase II transcription subunit 19a</fullName>
    </recommendedName>
</protein>
<evidence type="ECO:0008006" key="8">
    <source>
        <dbReference type="Google" id="ProtNLM"/>
    </source>
</evidence>
<evidence type="ECO:0000256" key="2">
    <source>
        <dbReference type="ARBA" id="ARBA00023015"/>
    </source>
</evidence>
<feature type="region of interest" description="Disordered" evidence="5">
    <location>
        <begin position="133"/>
        <end position="253"/>
    </location>
</feature>
<dbReference type="PANTHER" id="PTHR22536:SF11">
    <property type="entry name" value="MEDIATOR OF RNA POLYMERASE II TRANSCRIPTION SUBUNIT 19A"/>
    <property type="match status" value="1"/>
</dbReference>
<keyword evidence="2" id="KW-0805">Transcription regulation</keyword>
<gene>
    <name evidence="6" type="ORF">AARE701A_LOCUS15078</name>
</gene>
<sequence>MDETFLLTRSKMYGLGYICSDHAKDIQSAIEKMEPERLKFGGPRELCGAADLISQFKLVQHHEFFCKKSLPVSLSDSHYLHNVVGDTEIRKGEGMQLDQLIESISQSRETNVRIQPFDIDELKESFQLNDMTPVELPPAEKGAPTIPSKSKSESKDKDRKHKKHRDRDKDKDREHKKHKHKHKDRSKDKDKDKDRDRKKDKNGHHDSGDHSKKHHDKKRKHDGDEDLNDVHRHKKNKHKSSKLDEMGAIRVAG</sequence>
<dbReference type="PANTHER" id="PTHR22536">
    <property type="entry name" value="LUNG CANCER METASTASIS-RELATED LCMR1 PROTEIN"/>
    <property type="match status" value="1"/>
</dbReference>
<evidence type="ECO:0000256" key="1">
    <source>
        <dbReference type="ARBA" id="ARBA00004123"/>
    </source>
</evidence>
<evidence type="ECO:0000256" key="3">
    <source>
        <dbReference type="ARBA" id="ARBA00023163"/>
    </source>
</evidence>
<keyword evidence="7" id="KW-1185">Reference proteome</keyword>
<accession>A0A8S2ALA9</accession>
<name>A0A8S2ALA9_ARAAE</name>
<feature type="compositionally biased region" description="Basic residues" evidence="5">
    <location>
        <begin position="231"/>
        <end position="240"/>
    </location>
</feature>
<keyword evidence="3" id="KW-0804">Transcription</keyword>
<organism evidence="6 7">
    <name type="scientific">Arabidopsis arenosa</name>
    <name type="common">Sand rock-cress</name>
    <name type="synonym">Cardaminopsis arenosa</name>
    <dbReference type="NCBI Taxonomy" id="38785"/>
    <lineage>
        <taxon>Eukaryota</taxon>
        <taxon>Viridiplantae</taxon>
        <taxon>Streptophyta</taxon>
        <taxon>Embryophyta</taxon>
        <taxon>Tracheophyta</taxon>
        <taxon>Spermatophyta</taxon>
        <taxon>Magnoliopsida</taxon>
        <taxon>eudicotyledons</taxon>
        <taxon>Gunneridae</taxon>
        <taxon>Pentapetalae</taxon>
        <taxon>rosids</taxon>
        <taxon>malvids</taxon>
        <taxon>Brassicales</taxon>
        <taxon>Brassicaceae</taxon>
        <taxon>Camelineae</taxon>
        <taxon>Arabidopsis</taxon>
    </lineage>
</organism>
<keyword evidence="4" id="KW-0539">Nucleus</keyword>
<evidence type="ECO:0000256" key="5">
    <source>
        <dbReference type="SAM" id="MobiDB-lite"/>
    </source>
</evidence>
<feature type="compositionally biased region" description="Basic residues" evidence="5">
    <location>
        <begin position="211"/>
        <end position="220"/>
    </location>
</feature>
<comment type="subcellular location">
    <subcellularLocation>
        <location evidence="1">Nucleus</location>
    </subcellularLocation>
</comment>
<proteinExistence type="predicted"/>
<feature type="compositionally biased region" description="Basic and acidic residues" evidence="5">
    <location>
        <begin position="185"/>
        <end position="210"/>
    </location>
</feature>
<evidence type="ECO:0000313" key="6">
    <source>
        <dbReference type="EMBL" id="CAE6097661.1"/>
    </source>
</evidence>
<evidence type="ECO:0000313" key="7">
    <source>
        <dbReference type="Proteomes" id="UP000682877"/>
    </source>
</evidence>
<dbReference type="InterPro" id="IPR019403">
    <property type="entry name" value="Mediator_Med19_met"/>
</dbReference>
<dbReference type="GO" id="GO:0045944">
    <property type="term" value="P:positive regulation of transcription by RNA polymerase II"/>
    <property type="evidence" value="ECO:0007669"/>
    <property type="project" value="TreeGrafter"/>
</dbReference>
<dbReference type="GO" id="GO:0003712">
    <property type="term" value="F:transcription coregulator activity"/>
    <property type="evidence" value="ECO:0007669"/>
    <property type="project" value="InterPro"/>
</dbReference>
<dbReference type="AlphaFoldDB" id="A0A8S2ALA9"/>
<evidence type="ECO:0000256" key="4">
    <source>
        <dbReference type="ARBA" id="ARBA00023242"/>
    </source>
</evidence>
<feature type="compositionally biased region" description="Basic residues" evidence="5">
    <location>
        <begin position="174"/>
        <end position="184"/>
    </location>
</feature>